<organism evidence="5 6">
    <name type="scientific">Callipepla squamata</name>
    <name type="common">Scaled quail</name>
    <dbReference type="NCBI Taxonomy" id="9009"/>
    <lineage>
        <taxon>Eukaryota</taxon>
        <taxon>Metazoa</taxon>
        <taxon>Chordata</taxon>
        <taxon>Craniata</taxon>
        <taxon>Vertebrata</taxon>
        <taxon>Euteleostomi</taxon>
        <taxon>Archelosauria</taxon>
        <taxon>Archosauria</taxon>
        <taxon>Dinosauria</taxon>
        <taxon>Saurischia</taxon>
        <taxon>Theropoda</taxon>
        <taxon>Coelurosauria</taxon>
        <taxon>Aves</taxon>
        <taxon>Neognathae</taxon>
        <taxon>Galloanserae</taxon>
        <taxon>Galliformes</taxon>
        <taxon>Odontophoridae</taxon>
        <taxon>Callipepla</taxon>
    </lineage>
</organism>
<dbReference type="InterPro" id="IPR050969">
    <property type="entry name" value="Dev_Signal_Modulators"/>
</dbReference>
<dbReference type="PANTHER" id="PTHR14949">
    <property type="entry name" value="EGF-LIKE-DOMAIN, MULTIPLE 7, 8"/>
    <property type="match status" value="1"/>
</dbReference>
<gene>
    <name evidence="5" type="ORF">ASZ78_016484</name>
</gene>
<sequence length="524" mass="58437">MHFFVLKITVKDLPTAYCYSFTDPHIITFDGRLYDNFKTGTFVLYKSTARDFEVHVRQWDCGSLQYPASCNCGFVAKEGSDIIAFDMCSGQLHESQPRLSIISRDTTGSNVRITESYLGRKVTVLFSSGAFVRSDVSEWGMSITLRAPSSDYRNTMGLCGTFDGNAENDYHTANGVEIPNNSDAPFSFIKEWRIPPGGSLFDRTPASLPSSRKTDFCDCTCKDAELDQSVDELETVSKSELPLSCKDSENSRFLSLIPGLDVTAEYLSPSDLVKGLNKRSSVHEMNSSTLLQKEDNQTKLHKSSSVYTHVSTTSEISSGIEKEGTSSSDIKRISHSSLHRSQSVTSRRKRQSYYKYHPVFLFQSLSQADLEGYRYFFPEDHTTDEDKKFLPSWPTPSGLTESSALGLCQQAVANSTIGRACGGLLGRRTEDAVNICVKDLLLKDDLRWAEASLALLENECEKRVLEEINYNPQELQVFIESLLTALKCPSLCSGNGECMEWGCACFQGFGSYDCSILSGRWKKQ</sequence>
<dbReference type="PANTHER" id="PTHR14949:SF53">
    <property type="entry name" value="VON WILLEBRAND FACTOR D AND EGF DOMAIN-CONTAINING PROTEIN"/>
    <property type="match status" value="1"/>
</dbReference>
<evidence type="ECO:0000256" key="1">
    <source>
        <dbReference type="ARBA" id="ARBA00022729"/>
    </source>
</evidence>
<dbReference type="Gene3D" id="2.60.120.260">
    <property type="entry name" value="Galactose-binding domain-like"/>
    <property type="match status" value="1"/>
</dbReference>
<accession>A0A226MQ03</accession>
<comment type="caution">
    <text evidence="5">The sequence shown here is derived from an EMBL/GenBank/DDBJ whole genome shotgun (WGS) entry which is preliminary data.</text>
</comment>
<evidence type="ECO:0000259" key="4">
    <source>
        <dbReference type="PROSITE" id="PS51233"/>
    </source>
</evidence>
<dbReference type="PROSITE" id="PS51233">
    <property type="entry name" value="VWFD"/>
    <property type="match status" value="1"/>
</dbReference>
<name>A0A226MQ03_CALSU</name>
<keyword evidence="1" id="KW-0732">Signal</keyword>
<dbReference type="SMART" id="SM00216">
    <property type="entry name" value="VWD"/>
    <property type="match status" value="1"/>
</dbReference>
<reference evidence="5 6" key="1">
    <citation type="submission" date="2016-07" db="EMBL/GenBank/DDBJ databases">
        <title>Disparate Historic Effective Population Sizes Predicted by Modern Levels of Genome Diversity for the Scaled Quail (Callipepla squamata) and the Northern Bobwhite (Colinus virginianus): Inferences from First and Second Generation Draft Genome Assemblies for Sympatric New World Quail.</title>
        <authorList>
            <person name="Oldeschulte D.L."/>
            <person name="Halley Y.A."/>
            <person name="Bhattarai E.K."/>
            <person name="Brashear W.A."/>
            <person name="Hill J."/>
            <person name="Metz R.P."/>
            <person name="Johnson C.D."/>
            <person name="Rollins D."/>
            <person name="Peterson M.J."/>
            <person name="Bickhart D.M."/>
            <person name="Decker J.E."/>
            <person name="Seabury C.M."/>
        </authorList>
    </citation>
    <scope>NUCLEOTIDE SEQUENCE [LARGE SCALE GENOMIC DNA]</scope>
    <source>
        <strain evidence="5 6">Texas</strain>
        <tissue evidence="5">Leg muscle</tissue>
    </source>
</reference>
<proteinExistence type="predicted"/>
<dbReference type="EMBL" id="MCFN01000551">
    <property type="protein sequence ID" value="OXB57367.1"/>
    <property type="molecule type" value="Genomic_DNA"/>
</dbReference>
<dbReference type="AlphaFoldDB" id="A0A226MQ03"/>
<dbReference type="GO" id="GO:0005576">
    <property type="term" value="C:extracellular region"/>
    <property type="evidence" value="ECO:0007669"/>
    <property type="project" value="TreeGrafter"/>
</dbReference>
<evidence type="ECO:0000313" key="5">
    <source>
        <dbReference type="EMBL" id="OXB57367.1"/>
    </source>
</evidence>
<evidence type="ECO:0000256" key="2">
    <source>
        <dbReference type="ARBA" id="ARBA00023157"/>
    </source>
</evidence>
<protein>
    <recommendedName>
        <fullName evidence="4">VWFD domain-containing protein</fullName>
    </recommendedName>
</protein>
<keyword evidence="6" id="KW-1185">Reference proteome</keyword>
<evidence type="ECO:0000256" key="3">
    <source>
        <dbReference type="SAM" id="MobiDB-lite"/>
    </source>
</evidence>
<dbReference type="InterPro" id="IPR058727">
    <property type="entry name" value="Helical_Vwde"/>
</dbReference>
<dbReference type="OrthoDB" id="382013at2759"/>
<feature type="domain" description="VWFD" evidence="4">
    <location>
        <begin position="16"/>
        <end position="200"/>
    </location>
</feature>
<keyword evidence="2" id="KW-1015">Disulfide bond</keyword>
<feature type="region of interest" description="Disordered" evidence="3">
    <location>
        <begin position="316"/>
        <end position="344"/>
    </location>
</feature>
<dbReference type="GO" id="GO:0005102">
    <property type="term" value="F:signaling receptor binding"/>
    <property type="evidence" value="ECO:0007669"/>
    <property type="project" value="TreeGrafter"/>
</dbReference>
<dbReference type="InterPro" id="IPR001846">
    <property type="entry name" value="VWF_type-D"/>
</dbReference>
<dbReference type="Proteomes" id="UP000198323">
    <property type="component" value="Unassembled WGS sequence"/>
</dbReference>
<dbReference type="GO" id="GO:0009986">
    <property type="term" value="C:cell surface"/>
    <property type="evidence" value="ECO:0007669"/>
    <property type="project" value="TreeGrafter"/>
</dbReference>
<dbReference type="Pfam" id="PF00094">
    <property type="entry name" value="VWD"/>
    <property type="match status" value="1"/>
</dbReference>
<evidence type="ECO:0000313" key="6">
    <source>
        <dbReference type="Proteomes" id="UP000198323"/>
    </source>
</evidence>
<feature type="compositionally biased region" description="Basic and acidic residues" evidence="3">
    <location>
        <begin position="320"/>
        <end position="332"/>
    </location>
</feature>
<dbReference type="STRING" id="9009.A0A226MQ03"/>
<dbReference type="Pfam" id="PF26129">
    <property type="entry name" value="Vwde"/>
    <property type="match status" value="1"/>
</dbReference>